<dbReference type="InterPro" id="IPR036866">
    <property type="entry name" value="RibonucZ/Hydroxyglut_hydro"/>
</dbReference>
<dbReference type="AlphaFoldDB" id="A0A0E1EGN3"/>
<comment type="caution">
    <text evidence="8">The sequence shown here is derived from an EMBL/GenBank/DDBJ whole genome shotgun (WGS) entry which is preliminary data.</text>
</comment>
<comment type="subcellular location">
    <subcellularLocation>
        <location evidence="1">Cell membrane</location>
        <topology evidence="1">Multi-pass membrane protein</topology>
    </subcellularLocation>
</comment>
<dbReference type="InterPro" id="IPR025405">
    <property type="entry name" value="DUF4131"/>
</dbReference>
<dbReference type="InterPro" id="IPR004477">
    <property type="entry name" value="ComEC_N"/>
</dbReference>
<dbReference type="InterPro" id="IPR052159">
    <property type="entry name" value="Competence_DNA_uptake"/>
</dbReference>
<feature type="transmembrane region" description="Helical" evidence="6">
    <location>
        <begin position="353"/>
        <end position="372"/>
    </location>
</feature>
<proteinExistence type="predicted"/>
<dbReference type="Pfam" id="PF03772">
    <property type="entry name" value="Competence"/>
    <property type="match status" value="1"/>
</dbReference>
<feature type="transmembrane region" description="Helical" evidence="6">
    <location>
        <begin position="236"/>
        <end position="257"/>
    </location>
</feature>
<dbReference type="Gene3D" id="3.60.15.10">
    <property type="entry name" value="Ribonuclease Z/Hydroxyacylglutathione hydrolase-like"/>
    <property type="match status" value="1"/>
</dbReference>
<sequence length="745" mass="85440">MLQLTKYFPLKPIYLALLVFQIYLLVFSWTMLGCAFLLFSFIFLIYQYDRETIFKTIAIVIFFLFYFLWQNHNMNVQYQRVPNHISQIKVRIDTISINGDVLSFQADASGNTYQAFYTLKNKSEKDYFQNLDNNIMIIADIKLEEAEERRHFNGFDYRQYLKRHGIYRIAKVTKIKQIRLFQHRSFFALMSKWRRSAIVISQTFPNPMRHYMSGLLFGYLDKTFDDMSDLYSSLGIIHLFALSGMQVGFFLGIFRYICLRIGLRLDHVWLLQIPFSLIYAGLTGFSISVVRALIQSLLSHSGVKKDENFALCLLICLISLPHSLLTTGGVLSFAYAFILTMTSFDHFSSIKKVAIESLTVSVGILPILTYYFSGFQPISIILTALLSFAFDIIFLPLLTVIFVLSPIVKLSCINSLFEILEVLLKWTGQLFPRPLIFGKPSLFLLIVMIIILGLLYDYYHSKCFRYCSLLIIFTLFFITKNPITNEVAILDVGQGDSILVRDWLGKTILIDTGGRVRFEQPEEWKQKVNQSNAKRTLIPYLKSRGISKIDDLVITHTDTDHMGDMEVISKHFKVARLITSSGSLTNSQYVKHLSKIGVAVKSIEAGDKLAVMGSYLQVLYPWHKGDGKNNDSIVLYGHLLGKGFLFTGDLEEEGEKQLLEAYPNLSVDILKAGHHGSKGSSSLSFLKKLSPSVVLVSAGKNNRYQHPHQETLQRFQKIKSKIFRTDQSGTIRLTGWWKWHIQTVR</sequence>
<dbReference type="PANTHER" id="PTHR30619:SF1">
    <property type="entry name" value="RECOMBINATION PROTEIN 2"/>
    <property type="match status" value="1"/>
</dbReference>
<keyword evidence="3 6" id="KW-0812">Transmembrane</keyword>
<feature type="domain" description="Metallo-beta-lactamase" evidence="7">
    <location>
        <begin position="494"/>
        <end position="700"/>
    </location>
</feature>
<dbReference type="RefSeq" id="WP_000939903.1">
    <property type="nucleotide sequence ID" value="NZ_AP018935.1"/>
</dbReference>
<evidence type="ECO:0000313" key="10">
    <source>
        <dbReference type="Proteomes" id="UP000093122"/>
    </source>
</evidence>
<dbReference type="KEGG" id="sage:EN72_04650"/>
<feature type="transmembrane region" description="Helical" evidence="6">
    <location>
        <begin position="52"/>
        <end position="69"/>
    </location>
</feature>
<gene>
    <name evidence="8" type="ORF">AX245_05070</name>
    <name evidence="9" type="ORF">C4618_06815</name>
</gene>
<feature type="transmembrane region" description="Helical" evidence="6">
    <location>
        <begin position="437"/>
        <end position="456"/>
    </location>
</feature>
<dbReference type="GO" id="GO:0005886">
    <property type="term" value="C:plasma membrane"/>
    <property type="evidence" value="ECO:0007669"/>
    <property type="project" value="UniProtKB-SubCell"/>
</dbReference>
<dbReference type="NCBIfam" id="TIGR00360">
    <property type="entry name" value="ComEC_N-term"/>
    <property type="match status" value="1"/>
</dbReference>
<dbReference type="PANTHER" id="PTHR30619">
    <property type="entry name" value="DNA INTERNALIZATION/COMPETENCE PROTEIN COMEC/REC2"/>
    <property type="match status" value="1"/>
</dbReference>
<organism evidence="8 10">
    <name type="scientific">Streptococcus agalactiae</name>
    <dbReference type="NCBI Taxonomy" id="1311"/>
    <lineage>
        <taxon>Bacteria</taxon>
        <taxon>Bacillati</taxon>
        <taxon>Bacillota</taxon>
        <taxon>Bacilli</taxon>
        <taxon>Lactobacillales</taxon>
        <taxon>Streptococcaceae</taxon>
        <taxon>Streptococcus</taxon>
    </lineage>
</organism>
<dbReference type="Pfam" id="PF13567">
    <property type="entry name" value="DUF4131"/>
    <property type="match status" value="1"/>
</dbReference>
<evidence type="ECO:0000256" key="1">
    <source>
        <dbReference type="ARBA" id="ARBA00004651"/>
    </source>
</evidence>
<dbReference type="SMART" id="SM00849">
    <property type="entry name" value="Lactamase_B"/>
    <property type="match status" value="1"/>
</dbReference>
<keyword evidence="2" id="KW-1003">Cell membrane</keyword>
<dbReference type="EMBL" id="MAWT01000033">
    <property type="protein sequence ID" value="OCM71191.1"/>
    <property type="molecule type" value="Genomic_DNA"/>
</dbReference>
<dbReference type="InterPro" id="IPR004797">
    <property type="entry name" value="Competence_ComEC/Rec2"/>
</dbReference>
<dbReference type="EMBL" id="QHGZ01000154">
    <property type="protein sequence ID" value="RDY81576.1"/>
    <property type="molecule type" value="Genomic_DNA"/>
</dbReference>
<dbReference type="SUPFAM" id="SSF56281">
    <property type="entry name" value="Metallo-hydrolase/oxidoreductase"/>
    <property type="match status" value="1"/>
</dbReference>
<evidence type="ECO:0000259" key="7">
    <source>
        <dbReference type="SMART" id="SM00849"/>
    </source>
</evidence>
<dbReference type="PROSITE" id="PS51257">
    <property type="entry name" value="PROKAR_LIPOPROTEIN"/>
    <property type="match status" value="1"/>
</dbReference>
<dbReference type="CDD" id="cd07731">
    <property type="entry name" value="ComA-like_MBL-fold"/>
    <property type="match status" value="1"/>
</dbReference>
<reference evidence="9 11" key="2">
    <citation type="journal article" date="2018" name="Emerg. Microbes Infect.">
        <title>Phenotypic and molecular analysis of nontypeable Group B streptococci: identification of cps2a and hybrid cps2a/cps5 Group B streptococcal capsule gene clusters.</title>
        <authorList>
            <person name="Alhhazmi A."/>
            <person name="Tyrrell G.J."/>
        </authorList>
    </citation>
    <scope>NUCLEOTIDE SEQUENCE [LARGE SCALE GENOMIC DNA]</scope>
    <source>
        <strain evidence="9 11">PLGBS17</strain>
    </source>
</reference>
<feature type="transmembrane region" description="Helical" evidence="6">
    <location>
        <begin position="269"/>
        <end position="288"/>
    </location>
</feature>
<feature type="transmembrane region" description="Helical" evidence="6">
    <location>
        <begin position="378"/>
        <end position="404"/>
    </location>
</feature>
<evidence type="ECO:0000256" key="2">
    <source>
        <dbReference type="ARBA" id="ARBA00022475"/>
    </source>
</evidence>
<dbReference type="Proteomes" id="UP000256718">
    <property type="component" value="Unassembled WGS sequence"/>
</dbReference>
<evidence type="ECO:0000256" key="4">
    <source>
        <dbReference type="ARBA" id="ARBA00022989"/>
    </source>
</evidence>
<feature type="transmembrane region" description="Helical" evidence="6">
    <location>
        <begin position="463"/>
        <end position="479"/>
    </location>
</feature>
<reference evidence="8 10" key="1">
    <citation type="journal article" date="2016" name="Sci. Rep.">
        <title>Serotype IV Streptococcus agalactiae ST-452 has arisen from large genomic recombination events between CC23 and the hypervirulent CC17 lineages.</title>
        <authorList>
            <person name="Campisi E."/>
            <person name="Rinaudo C.D."/>
            <person name="Donati C."/>
            <person name="Barucco M."/>
            <person name="Torricelli G."/>
            <person name="Edwards M.S."/>
            <person name="Baker C.J."/>
            <person name="Margarit I."/>
            <person name="Rosini R."/>
        </authorList>
    </citation>
    <scope>NUCLEOTIDE SEQUENCE [LARGE SCALE GENOMIC DNA]</scope>
    <source>
        <strain evidence="8 10">CZ-PW-140</strain>
    </source>
</reference>
<accession>A0A0E1EGN3</accession>
<evidence type="ECO:0000256" key="6">
    <source>
        <dbReference type="SAM" id="Phobius"/>
    </source>
</evidence>
<keyword evidence="5 6" id="KW-0472">Membrane</keyword>
<dbReference type="InterPro" id="IPR001279">
    <property type="entry name" value="Metallo-B-lactamas"/>
</dbReference>
<evidence type="ECO:0000313" key="11">
    <source>
        <dbReference type="Proteomes" id="UP000256718"/>
    </source>
</evidence>
<evidence type="ECO:0000256" key="3">
    <source>
        <dbReference type="ARBA" id="ARBA00022692"/>
    </source>
</evidence>
<name>A0A0E1EGN3_STRAG</name>
<dbReference type="NCBIfam" id="TIGR00361">
    <property type="entry name" value="ComEC_Rec2"/>
    <property type="match status" value="1"/>
</dbReference>
<evidence type="ECO:0000313" key="8">
    <source>
        <dbReference type="EMBL" id="OCM71191.1"/>
    </source>
</evidence>
<evidence type="ECO:0000256" key="5">
    <source>
        <dbReference type="ARBA" id="ARBA00023136"/>
    </source>
</evidence>
<protein>
    <submittedName>
        <fullName evidence="8">DNA internalization-related competence protein ComEC/Rec2</fullName>
    </submittedName>
</protein>
<dbReference type="InterPro" id="IPR035681">
    <property type="entry name" value="ComA-like_MBL"/>
</dbReference>
<dbReference type="Pfam" id="PF00753">
    <property type="entry name" value="Lactamase_B"/>
    <property type="match status" value="1"/>
</dbReference>
<keyword evidence="4 6" id="KW-1133">Transmembrane helix</keyword>
<dbReference type="Proteomes" id="UP000093122">
    <property type="component" value="Unassembled WGS sequence"/>
</dbReference>
<feature type="transmembrane region" description="Helical" evidence="6">
    <location>
        <begin position="12"/>
        <end position="45"/>
    </location>
</feature>
<feature type="transmembrane region" description="Helical" evidence="6">
    <location>
        <begin position="308"/>
        <end position="341"/>
    </location>
</feature>
<dbReference type="GO" id="GO:0030420">
    <property type="term" value="P:establishment of competence for transformation"/>
    <property type="evidence" value="ECO:0007669"/>
    <property type="project" value="InterPro"/>
</dbReference>
<evidence type="ECO:0000313" key="9">
    <source>
        <dbReference type="EMBL" id="RDY81576.1"/>
    </source>
</evidence>